<organism evidence="1 2">
    <name type="scientific">Phytophthora palmivora</name>
    <dbReference type="NCBI Taxonomy" id="4796"/>
    <lineage>
        <taxon>Eukaryota</taxon>
        <taxon>Sar</taxon>
        <taxon>Stramenopiles</taxon>
        <taxon>Oomycota</taxon>
        <taxon>Peronosporomycetes</taxon>
        <taxon>Peronosporales</taxon>
        <taxon>Peronosporaceae</taxon>
        <taxon>Phytophthora</taxon>
    </lineage>
</organism>
<evidence type="ECO:0008006" key="3">
    <source>
        <dbReference type="Google" id="ProtNLM"/>
    </source>
</evidence>
<proteinExistence type="predicted"/>
<evidence type="ECO:0000313" key="1">
    <source>
        <dbReference type="EMBL" id="POM69634.1"/>
    </source>
</evidence>
<dbReference type="Proteomes" id="UP000237271">
    <property type="component" value="Unassembled WGS sequence"/>
</dbReference>
<protein>
    <recommendedName>
        <fullName evidence="3">Integrase catalytic core protein</fullName>
    </recommendedName>
</protein>
<accession>A0A2P4XVQ0</accession>
<dbReference type="EMBL" id="NCKW01007836">
    <property type="protein sequence ID" value="POM69634.1"/>
    <property type="molecule type" value="Genomic_DNA"/>
</dbReference>
<gene>
    <name evidence="1" type="ORF">PHPALM_14067</name>
</gene>
<dbReference type="OrthoDB" id="122830at2759"/>
<dbReference type="AlphaFoldDB" id="A0A2P4XVQ0"/>
<comment type="caution">
    <text evidence="1">The sequence shown here is derived from an EMBL/GenBank/DDBJ whole genome shotgun (WGS) entry which is preliminary data.</text>
</comment>
<name>A0A2P4XVQ0_9STRA</name>
<sequence length="110" mass="12765">MKAMADKSLVKGLILTRREEQERCDAYVLILSKGSGTRFESVQAIRDGYARLVTVHVLTSKSSKVVNLQIMKYICWAERIKDGAERVKYRFRLVWTDKGDEFMNCAMKKR</sequence>
<keyword evidence="2" id="KW-1185">Reference proteome</keyword>
<evidence type="ECO:0000313" key="2">
    <source>
        <dbReference type="Proteomes" id="UP000237271"/>
    </source>
</evidence>
<reference evidence="1 2" key="1">
    <citation type="journal article" date="2017" name="Genome Biol. Evol.">
        <title>Phytophthora megakarya and P. palmivora, closely related causal agents of cacao black pod rot, underwent increases in genome sizes and gene numbers by different mechanisms.</title>
        <authorList>
            <person name="Ali S.S."/>
            <person name="Shao J."/>
            <person name="Lary D.J."/>
            <person name="Kronmiller B."/>
            <person name="Shen D."/>
            <person name="Strem M.D."/>
            <person name="Amoako-Attah I."/>
            <person name="Akrofi A.Y."/>
            <person name="Begoude B.A."/>
            <person name="Ten Hoopen G.M."/>
            <person name="Coulibaly K."/>
            <person name="Kebe B.I."/>
            <person name="Melnick R.L."/>
            <person name="Guiltinan M.J."/>
            <person name="Tyler B.M."/>
            <person name="Meinhardt L.W."/>
            <person name="Bailey B.A."/>
        </authorList>
    </citation>
    <scope>NUCLEOTIDE SEQUENCE [LARGE SCALE GENOMIC DNA]</scope>
    <source>
        <strain evidence="2">sbr112.9</strain>
    </source>
</reference>